<dbReference type="Pfam" id="PF07859">
    <property type="entry name" value="Abhydrolase_3"/>
    <property type="match status" value="1"/>
</dbReference>
<feature type="domain" description="Alpha/beta hydrolase fold-3" evidence="5">
    <location>
        <begin position="119"/>
        <end position="325"/>
    </location>
</feature>
<evidence type="ECO:0000256" key="2">
    <source>
        <dbReference type="ARBA" id="ARBA00022801"/>
    </source>
</evidence>
<keyword evidence="2" id="KW-0378">Hydrolase</keyword>
<keyword evidence="7" id="KW-1185">Reference proteome</keyword>
<dbReference type="STRING" id="590652.BST39_16455"/>
<dbReference type="InterPro" id="IPR029058">
    <property type="entry name" value="AB_hydrolase_fold"/>
</dbReference>
<organism evidence="6 7">
    <name type="scientific">Mycobacterium paraseoulense</name>
    <dbReference type="NCBI Taxonomy" id="590652"/>
    <lineage>
        <taxon>Bacteria</taxon>
        <taxon>Bacillati</taxon>
        <taxon>Actinomycetota</taxon>
        <taxon>Actinomycetes</taxon>
        <taxon>Mycobacteriales</taxon>
        <taxon>Mycobacteriaceae</taxon>
        <taxon>Mycobacterium</taxon>
    </lineage>
</organism>
<dbReference type="PROSITE" id="PS01174">
    <property type="entry name" value="LIPASE_GDXG_SER"/>
    <property type="match status" value="1"/>
</dbReference>
<dbReference type="Gene3D" id="3.40.50.1820">
    <property type="entry name" value="alpha/beta hydrolase"/>
    <property type="match status" value="1"/>
</dbReference>
<comment type="caution">
    <text evidence="6">The sequence shown here is derived from an EMBL/GenBank/DDBJ whole genome shotgun (WGS) entry which is preliminary data.</text>
</comment>
<reference evidence="6 7" key="1">
    <citation type="submission" date="2017-02" db="EMBL/GenBank/DDBJ databases">
        <title>The new phylogeny of genus Mycobacterium.</title>
        <authorList>
            <person name="Tortoli E."/>
            <person name="Trovato A."/>
            <person name="Cirillo D.M."/>
        </authorList>
    </citation>
    <scope>NUCLEOTIDE SEQUENCE [LARGE SCALE GENOMIC DNA]</scope>
    <source>
        <strain evidence="6 7">DSM 45000</strain>
    </source>
</reference>
<comment type="similarity">
    <text evidence="1">Belongs to the 'GDXG' lipolytic enzyme family.</text>
</comment>
<dbReference type="Proteomes" id="UP000192513">
    <property type="component" value="Unassembled WGS sequence"/>
</dbReference>
<evidence type="ECO:0000256" key="3">
    <source>
        <dbReference type="PROSITE-ProRule" id="PRU10038"/>
    </source>
</evidence>
<dbReference type="RefSeq" id="WP_083173002.1">
    <property type="nucleotide sequence ID" value="NZ_AP022619.1"/>
</dbReference>
<evidence type="ECO:0000256" key="1">
    <source>
        <dbReference type="ARBA" id="ARBA00010515"/>
    </source>
</evidence>
<dbReference type="InterPro" id="IPR013094">
    <property type="entry name" value="AB_hydrolase_3"/>
</dbReference>
<gene>
    <name evidence="6" type="ORF">BST39_16455</name>
</gene>
<dbReference type="InterPro" id="IPR050300">
    <property type="entry name" value="GDXG_lipolytic_enzyme"/>
</dbReference>
<dbReference type="AlphaFoldDB" id="A0A1X0I8I9"/>
<dbReference type="GO" id="GO:0004806">
    <property type="term" value="F:triacylglycerol lipase activity"/>
    <property type="evidence" value="ECO:0007669"/>
    <property type="project" value="TreeGrafter"/>
</dbReference>
<evidence type="ECO:0000313" key="6">
    <source>
        <dbReference type="EMBL" id="ORB39167.1"/>
    </source>
</evidence>
<dbReference type="EMBL" id="MVIE01000020">
    <property type="protein sequence ID" value="ORB39167.1"/>
    <property type="molecule type" value="Genomic_DNA"/>
</dbReference>
<feature type="active site" evidence="3">
    <location>
        <position position="193"/>
    </location>
</feature>
<protein>
    <submittedName>
        <fullName evidence="6">Esterase</fullName>
    </submittedName>
</protein>
<evidence type="ECO:0000313" key="7">
    <source>
        <dbReference type="Proteomes" id="UP000192513"/>
    </source>
</evidence>
<accession>A0A1X0I8I9</accession>
<dbReference type="SUPFAM" id="SSF53474">
    <property type="entry name" value="alpha/beta-Hydrolases"/>
    <property type="match status" value="1"/>
</dbReference>
<dbReference type="OrthoDB" id="128186at2"/>
<feature type="region of interest" description="Disordered" evidence="4">
    <location>
        <begin position="1"/>
        <end position="27"/>
    </location>
</feature>
<dbReference type="InterPro" id="IPR033140">
    <property type="entry name" value="Lipase_GDXG_put_SER_AS"/>
</dbReference>
<dbReference type="PANTHER" id="PTHR48081:SF30">
    <property type="entry name" value="ACETYL-HYDROLASE LIPR-RELATED"/>
    <property type="match status" value="1"/>
</dbReference>
<sequence>MSAPATASGSPRPGLPAPRARRARRCPPRPDAVVRVIQDGPSMAARIAWLSARLMIRPALSVGSYLPSAPWPWGGVEFVARALSPAPGTVRADIRLAHCTAQLVRAAGVLPADGTRRAVLYLHGGAFLTCGAYSHGRLVTMLSLFADSPVLVPNYRKIPKHSISDAIDDCHDGYRWLRRKGYRPDQIVLAGDSAGGYLALALAERLLEYGEQPAALVAMSPLLELATLPKTTHPNICSDAMFPPRAFDAFHGLITRAAARPGANGHSDALYEPLDHIQPGLPPVLIHVSGCEVLLHDAQLAAQRLATAGVPVEVQVWPGQIHVFQLAAPIIPEATRSLRQIGRYIREATG</sequence>
<dbReference type="PANTHER" id="PTHR48081">
    <property type="entry name" value="AB HYDROLASE SUPERFAMILY PROTEIN C4A8.06C"/>
    <property type="match status" value="1"/>
</dbReference>
<proteinExistence type="inferred from homology"/>
<evidence type="ECO:0000256" key="4">
    <source>
        <dbReference type="SAM" id="MobiDB-lite"/>
    </source>
</evidence>
<name>A0A1X0I8I9_9MYCO</name>
<evidence type="ECO:0000259" key="5">
    <source>
        <dbReference type="Pfam" id="PF07859"/>
    </source>
</evidence>